<sequence>VDDDKSKRTDEVLEDRDPSYEAMLNKMVGKISSKPGGKLEMGEAHVVQKPKRPLPKVRNTTPETGRYEERPVAAGTLNVAQFRHIMRLHQGTADEHDGPLGLKEVAERFQVDAVQLEKIFQYVSLPPEDNTNRKKHELGD</sequence>
<feature type="region of interest" description="Disordered" evidence="1">
    <location>
        <begin position="32"/>
        <end position="69"/>
    </location>
</feature>
<evidence type="ECO:0000313" key="3">
    <source>
        <dbReference type="Proteomes" id="UP000596660"/>
    </source>
</evidence>
<dbReference type="PANTHER" id="PTHR36759:SF1">
    <property type="entry name" value="DYNEIN BETA CHAIN, CILIARY PROTEIN"/>
    <property type="match status" value="1"/>
</dbReference>
<dbReference type="Gramene" id="AUR62043167-RA">
    <property type="protein sequence ID" value="AUR62043167-RA:cds"/>
    <property type="gene ID" value="AUR62043167"/>
</dbReference>
<reference evidence="2" key="2">
    <citation type="submission" date="2021-03" db="UniProtKB">
        <authorList>
            <consortium name="EnsemblPlants"/>
        </authorList>
    </citation>
    <scope>IDENTIFICATION</scope>
</reference>
<organism evidence="2 3">
    <name type="scientific">Chenopodium quinoa</name>
    <name type="common">Quinoa</name>
    <dbReference type="NCBI Taxonomy" id="63459"/>
    <lineage>
        <taxon>Eukaryota</taxon>
        <taxon>Viridiplantae</taxon>
        <taxon>Streptophyta</taxon>
        <taxon>Embryophyta</taxon>
        <taxon>Tracheophyta</taxon>
        <taxon>Spermatophyta</taxon>
        <taxon>Magnoliopsida</taxon>
        <taxon>eudicotyledons</taxon>
        <taxon>Gunneridae</taxon>
        <taxon>Pentapetalae</taxon>
        <taxon>Caryophyllales</taxon>
        <taxon>Chenopodiaceae</taxon>
        <taxon>Chenopodioideae</taxon>
        <taxon>Atripliceae</taxon>
        <taxon>Chenopodium</taxon>
    </lineage>
</organism>
<dbReference type="OMA" id="QDHSGPM"/>
<accession>A0A803NAW8</accession>
<dbReference type="AlphaFoldDB" id="A0A803NAW8"/>
<protein>
    <submittedName>
        <fullName evidence="2">Uncharacterized protein</fullName>
    </submittedName>
</protein>
<dbReference type="PANTHER" id="PTHR36759">
    <property type="entry name" value="DYNEIN BETA CHAIN, CILIARY PROTEIN"/>
    <property type="match status" value="1"/>
</dbReference>
<name>A0A803NAW8_CHEQI</name>
<proteinExistence type="predicted"/>
<dbReference type="Proteomes" id="UP000596660">
    <property type="component" value="Unplaced"/>
</dbReference>
<evidence type="ECO:0000256" key="1">
    <source>
        <dbReference type="SAM" id="MobiDB-lite"/>
    </source>
</evidence>
<evidence type="ECO:0000313" key="2">
    <source>
        <dbReference type="EnsemblPlants" id="AUR62043167-RA:cds"/>
    </source>
</evidence>
<keyword evidence="3" id="KW-1185">Reference proteome</keyword>
<reference evidence="2" key="1">
    <citation type="journal article" date="2017" name="Nature">
        <title>The genome of Chenopodium quinoa.</title>
        <authorList>
            <person name="Jarvis D.E."/>
            <person name="Ho Y.S."/>
            <person name="Lightfoot D.J."/>
            <person name="Schmoeckel S.M."/>
            <person name="Li B."/>
            <person name="Borm T.J.A."/>
            <person name="Ohyanagi H."/>
            <person name="Mineta K."/>
            <person name="Michell C.T."/>
            <person name="Saber N."/>
            <person name="Kharbatia N.M."/>
            <person name="Rupper R.R."/>
            <person name="Sharp A.R."/>
            <person name="Dally N."/>
            <person name="Boughton B.A."/>
            <person name="Woo Y.H."/>
            <person name="Gao G."/>
            <person name="Schijlen E.G.W.M."/>
            <person name="Guo X."/>
            <person name="Momin A.A."/>
            <person name="Negrao S."/>
            <person name="Al-Babili S."/>
            <person name="Gehring C."/>
            <person name="Roessner U."/>
            <person name="Jung C."/>
            <person name="Murphy K."/>
            <person name="Arold S.T."/>
            <person name="Gojobori T."/>
            <person name="van der Linden C.G."/>
            <person name="van Loo E.N."/>
            <person name="Jellen E.N."/>
            <person name="Maughan P.J."/>
            <person name="Tester M."/>
        </authorList>
    </citation>
    <scope>NUCLEOTIDE SEQUENCE [LARGE SCALE GENOMIC DNA]</scope>
    <source>
        <strain evidence="2">cv. PI 614886</strain>
    </source>
</reference>
<dbReference type="EnsemblPlants" id="AUR62043167-RA">
    <property type="protein sequence ID" value="AUR62043167-RA:cds"/>
    <property type="gene ID" value="AUR62043167"/>
</dbReference>